<dbReference type="Pfam" id="PF00397">
    <property type="entry name" value="WW"/>
    <property type="match status" value="1"/>
</dbReference>
<keyword evidence="2" id="KW-0175">Coiled coil</keyword>
<dbReference type="InterPro" id="IPR036517">
    <property type="entry name" value="FF_domain_sf"/>
</dbReference>
<dbReference type="CDD" id="cd00201">
    <property type="entry name" value="WW"/>
    <property type="match status" value="1"/>
</dbReference>
<dbReference type="GO" id="GO:0005634">
    <property type="term" value="C:nucleus"/>
    <property type="evidence" value="ECO:0007669"/>
    <property type="project" value="TreeGrafter"/>
</dbReference>
<feature type="region of interest" description="Disordered" evidence="3">
    <location>
        <begin position="120"/>
        <end position="147"/>
    </location>
</feature>
<organism evidence="5 6">
    <name type="scientific">Streblomastix strix</name>
    <dbReference type="NCBI Taxonomy" id="222440"/>
    <lineage>
        <taxon>Eukaryota</taxon>
        <taxon>Metamonada</taxon>
        <taxon>Preaxostyla</taxon>
        <taxon>Oxymonadida</taxon>
        <taxon>Streblomastigidae</taxon>
        <taxon>Streblomastix</taxon>
    </lineage>
</organism>
<keyword evidence="1" id="KW-0677">Repeat</keyword>
<dbReference type="EMBL" id="SNRW01010985">
    <property type="protein sequence ID" value="KAA6375789.1"/>
    <property type="molecule type" value="Genomic_DNA"/>
</dbReference>
<name>A0A5J4UZ65_9EUKA</name>
<evidence type="ECO:0000256" key="2">
    <source>
        <dbReference type="SAM" id="Coils"/>
    </source>
</evidence>
<evidence type="ECO:0000256" key="3">
    <source>
        <dbReference type="SAM" id="MobiDB-lite"/>
    </source>
</evidence>
<dbReference type="SUPFAM" id="SSF51045">
    <property type="entry name" value="WW domain"/>
    <property type="match status" value="1"/>
</dbReference>
<evidence type="ECO:0000313" key="6">
    <source>
        <dbReference type="Proteomes" id="UP000324800"/>
    </source>
</evidence>
<feature type="compositionally biased region" description="Basic and acidic residues" evidence="3">
    <location>
        <begin position="120"/>
        <end position="132"/>
    </location>
</feature>
<comment type="caution">
    <text evidence="5">The sequence shown here is derived from an EMBL/GenBank/DDBJ whole genome shotgun (WGS) entry which is preliminary data.</text>
</comment>
<proteinExistence type="predicted"/>
<dbReference type="PROSITE" id="PS01159">
    <property type="entry name" value="WW_DOMAIN_1"/>
    <property type="match status" value="1"/>
</dbReference>
<dbReference type="Proteomes" id="UP000324800">
    <property type="component" value="Unassembled WGS sequence"/>
</dbReference>
<dbReference type="OrthoDB" id="2020426at2759"/>
<dbReference type="PANTHER" id="PTHR15377:SF3">
    <property type="entry name" value="WW DOMAIN-CONTAINING PROTEIN"/>
    <property type="match status" value="1"/>
</dbReference>
<dbReference type="SMART" id="SM00456">
    <property type="entry name" value="WW"/>
    <property type="match status" value="1"/>
</dbReference>
<dbReference type="Gene3D" id="2.20.70.10">
    <property type="match status" value="1"/>
</dbReference>
<feature type="coiled-coil region" evidence="2">
    <location>
        <begin position="391"/>
        <end position="422"/>
    </location>
</feature>
<reference evidence="5 6" key="1">
    <citation type="submission" date="2019-03" db="EMBL/GenBank/DDBJ databases">
        <title>Single cell metagenomics reveals metabolic interactions within the superorganism composed of flagellate Streblomastix strix and complex community of Bacteroidetes bacteria on its surface.</title>
        <authorList>
            <person name="Treitli S.C."/>
            <person name="Kolisko M."/>
            <person name="Husnik F."/>
            <person name="Keeling P."/>
            <person name="Hampl V."/>
        </authorList>
    </citation>
    <scope>NUCLEOTIDE SEQUENCE [LARGE SCALE GENOMIC DNA]</scope>
    <source>
        <strain evidence="5">ST1C</strain>
    </source>
</reference>
<dbReference type="GO" id="GO:0003712">
    <property type="term" value="F:transcription coregulator activity"/>
    <property type="evidence" value="ECO:0007669"/>
    <property type="project" value="TreeGrafter"/>
</dbReference>
<feature type="region of interest" description="Disordered" evidence="3">
    <location>
        <begin position="546"/>
        <end position="580"/>
    </location>
</feature>
<dbReference type="InterPro" id="IPR036020">
    <property type="entry name" value="WW_dom_sf"/>
</dbReference>
<feature type="compositionally biased region" description="Basic and acidic residues" evidence="3">
    <location>
        <begin position="251"/>
        <end position="281"/>
    </location>
</feature>
<protein>
    <recommendedName>
        <fullName evidence="4">WW domain-containing protein</fullName>
    </recommendedName>
</protein>
<dbReference type="GO" id="GO:0070063">
    <property type="term" value="F:RNA polymerase binding"/>
    <property type="evidence" value="ECO:0007669"/>
    <property type="project" value="InterPro"/>
</dbReference>
<accession>A0A5J4UZ65</accession>
<feature type="region of interest" description="Disordered" evidence="3">
    <location>
        <begin position="241"/>
        <end position="281"/>
    </location>
</feature>
<dbReference type="InterPro" id="IPR001202">
    <property type="entry name" value="WW_dom"/>
</dbReference>
<evidence type="ECO:0000259" key="4">
    <source>
        <dbReference type="PROSITE" id="PS50020"/>
    </source>
</evidence>
<evidence type="ECO:0000256" key="1">
    <source>
        <dbReference type="ARBA" id="ARBA00022737"/>
    </source>
</evidence>
<gene>
    <name evidence="5" type="ORF">EZS28_028685</name>
</gene>
<sequence>MKFPGSWQIAMLEDGRRYFFNTVTRETSWDRPVEIPPNQFIPISTTNPTYSNQQNGLLSSYPLVNNQLQNGLLPVDPLLIQQGYGTVYPKIDENQNIKREIQENTFENNLNNDEYVTKEKQNNQEENKKEDYNDNQNNSEDEVEDDEELFTADVLNELTKVQSEINIKQQKASAETQVKKKKLSLKQNFFDMLSDFNVFTANDWTKNLPKISFDKRVKAITDMGEKKKMVGEYLQKVKEKIHGQKKSNISKQEKEKRQLQENQQEIKEEQTIDQSDKQKKREIAEKKMKMAIFKEMLKEADILDYDGKIKGKWFINKPFESKEGKTVHNEQKQNQLNIENKSIDEAQVLQAIVEDPRFLQFSSQSSISKQTDVALWRIMLHEILDEQYLLIKNEENEAKKHHEKEQQSLERLKLKRAIEEKDIITRDISGKIIKRELQYSSQGTRDDHQYKENDDEEYELIIEEELARLYEQDIGAFVQLLEELSKPPYILDVSRSFLTLPPITAIGKSKENWRLFSETCEAEKKEIELHKREVKNQRELKWVQLQSKSKAVKRKREEDSNIGEQNGSKRRRTDSSPESY</sequence>
<dbReference type="SUPFAM" id="SSF81698">
    <property type="entry name" value="FF domain"/>
    <property type="match status" value="1"/>
</dbReference>
<dbReference type="InterPro" id="IPR045148">
    <property type="entry name" value="TCRG1-like"/>
</dbReference>
<dbReference type="PANTHER" id="PTHR15377">
    <property type="entry name" value="TRANSCRIPTION ELONGATION REGULATOR 1"/>
    <property type="match status" value="1"/>
</dbReference>
<dbReference type="AlphaFoldDB" id="A0A5J4UZ65"/>
<evidence type="ECO:0000313" key="5">
    <source>
        <dbReference type="EMBL" id="KAA6375789.1"/>
    </source>
</evidence>
<dbReference type="PROSITE" id="PS50020">
    <property type="entry name" value="WW_DOMAIN_2"/>
    <property type="match status" value="1"/>
</dbReference>
<dbReference type="Gene3D" id="1.10.10.440">
    <property type="entry name" value="FF domain"/>
    <property type="match status" value="1"/>
</dbReference>
<feature type="domain" description="WW" evidence="4">
    <location>
        <begin position="1"/>
        <end position="34"/>
    </location>
</feature>